<organism evidence="1 2">
    <name type="scientific">Desulfocapsa sulfexigens (strain DSM 10523 / SB164P1)</name>
    <dbReference type="NCBI Taxonomy" id="1167006"/>
    <lineage>
        <taxon>Bacteria</taxon>
        <taxon>Pseudomonadati</taxon>
        <taxon>Thermodesulfobacteriota</taxon>
        <taxon>Desulfobulbia</taxon>
        <taxon>Desulfobulbales</taxon>
        <taxon>Desulfocapsaceae</taxon>
        <taxon>Desulfocapsa</taxon>
    </lineage>
</organism>
<evidence type="ECO:0000313" key="2">
    <source>
        <dbReference type="Proteomes" id="UP000011721"/>
    </source>
</evidence>
<dbReference type="Gene3D" id="1.20.1290.10">
    <property type="entry name" value="AhpD-like"/>
    <property type="match status" value="1"/>
</dbReference>
<gene>
    <name evidence="1" type="ordered locus">UWK_01275</name>
</gene>
<dbReference type="InterPro" id="IPR029032">
    <property type="entry name" value="AhpD-like"/>
</dbReference>
<dbReference type="OrthoDB" id="5432305at2"/>
<evidence type="ECO:0000313" key="1">
    <source>
        <dbReference type="EMBL" id="AGF77838.1"/>
    </source>
</evidence>
<accession>M1P2X6</accession>
<dbReference type="EMBL" id="CP003985">
    <property type="protein sequence ID" value="AGF77838.1"/>
    <property type="molecule type" value="Genomic_DNA"/>
</dbReference>
<dbReference type="RefSeq" id="WP_015403530.1">
    <property type="nucleotide sequence ID" value="NC_020304.1"/>
</dbReference>
<dbReference type="eggNOG" id="COG2128">
    <property type="taxonomic scope" value="Bacteria"/>
</dbReference>
<dbReference type="Proteomes" id="UP000011721">
    <property type="component" value="Chromosome"/>
</dbReference>
<name>M1P2X6_DESSD</name>
<evidence type="ECO:0008006" key="3">
    <source>
        <dbReference type="Google" id="ProtNLM"/>
    </source>
</evidence>
<dbReference type="PATRIC" id="fig|1167006.5.peg.1405"/>
<keyword evidence="2" id="KW-1185">Reference proteome</keyword>
<dbReference type="AlphaFoldDB" id="M1P2X6"/>
<proteinExistence type="predicted"/>
<sequence length="174" mass="19954">MFIIDAKPPENPTKKLKAMLDVFEKKFGGVPPHFKLLGTLNSDELEITLDYVIRLMQHPTINPDLFTFLRLHIAQQEGYRYCVQFNTNLLKSAGYDNDIIIKSSGDISKVPFEKKLQILAIKAVKGVLRFKEFGKRDLDELYGVGWDDNEIFDAINHCGFMLKNGRLISSYILK</sequence>
<dbReference type="HOGENOM" id="CLU_082760_4_3_7"/>
<dbReference type="STRING" id="1167006.UWK_01275"/>
<protein>
    <recommendedName>
        <fullName evidence="3">Carboxymuconolactone decarboxylase-like domain-containing protein</fullName>
    </recommendedName>
</protein>
<dbReference type="KEGG" id="dsf:UWK_01275"/>
<reference evidence="2" key="1">
    <citation type="journal article" date="2013" name="Stand. Genomic Sci.">
        <title>Complete genome sequence of Desulfocapsa sulfexigens, a marine deltaproteobacterium specialized in disproportionating inorganic sulfur compounds.</title>
        <authorList>
            <person name="Finster K.W."/>
            <person name="Kjeldsen K.U."/>
            <person name="Kube M."/>
            <person name="Reinhardt R."/>
            <person name="Mussmann M."/>
            <person name="Amann R."/>
            <person name="Schreiber L."/>
        </authorList>
    </citation>
    <scope>NUCLEOTIDE SEQUENCE [LARGE SCALE GENOMIC DNA]</scope>
    <source>
        <strain evidence="2">DSM 10523 / SB164P1</strain>
    </source>
</reference>
<dbReference type="SUPFAM" id="SSF69118">
    <property type="entry name" value="AhpD-like"/>
    <property type="match status" value="1"/>
</dbReference>